<dbReference type="PaxDb" id="121845-A0A3Q0IX21"/>
<sequence>MYRTFDNDQPLSTHYSTNHDPNHSSYESSSHRSDPGTYEPYSNFKYDPPSSFGYGSSYKGKSKSSKPHSMVEVDGDSPDMEYQRVKEPINDHADPDENNFDIDKFISDFNTDPPYSADEEEQSDEGGDEGEEGEGEEEGGEEETDEGETETRPQEYLYKKTVFGGKPRESNLERGYEKTRSSDFRPKKKIKTPSIQPSFGPKKFKNYFDNGRGSSATEKEIPKKINHPISEKQSKSKPMKKCVKTTKMLPGGQKKMKCKICENLKTGGKSEHCSYLVNPNKDNFVVGTEEVTYRTINSRRKRDVTKHEQSKILGTVGNVQNYPKYENGITLTDNSIVRVKREDDYDEDDEEEDEDENIEAEYGPEYDPYFGEPVGYKSSDGGSCRTVYDDDGSECRVCRNRKTNGEFKECSYTSKPQKQAYEFGSSKVYGSGKQPRFRRHHPSRFRRSEPKEILSRKTKKYLGEKSKRNKKANDPQDNSNHGNLQTDDNKLYGKNSEVSRLESQLLGEISKGENRAKEDMSNEDTNSAYRKYKISEHYAGTPSQPISIGIDSNPNSNEGGEYINDYYSQRENRKGEVFADEIPAESNFRSSERKRSDLYDDHFSRSFPELLDGKESLELPSLKKSSSLLGDSSEGLFSNRNSFSNNKFKSRGLLGDNGFQSGGLLDDKDFFKNNKLKLGRQFSDTKADARELFDDRDSDNLNRMFGEFAAKDRTNCKKRYKDKMTCYECVDENNIRQEECIYIKNSEPESKQVAYKETNQYNNPKAQSSEGRESRIYTFPTHEMFEEEYDTAPTKETKSNKKHIKKKPYYDNERPSEELEIDIKRKNPKYHSGSLNLGDSTEEMEAIKNMEIQKVPAKSKYGKRREQSYSGSSHVENVEMPYSNSAQRDEELSDASVSLKHNKVVLPSKNVTSNTKVNQTKTDVPDTQGEGSHLSENVDNMDEEPEEPETEGPEGAFSEETEPVYDPERKLELPRYMVEKSEGERIFDQISGM</sequence>
<dbReference type="RefSeq" id="XP_026680786.1">
    <property type="nucleotide sequence ID" value="XM_026824985.1"/>
</dbReference>
<evidence type="ECO:0000313" key="3">
    <source>
        <dbReference type="RefSeq" id="XP_026680786.1"/>
    </source>
</evidence>
<dbReference type="AlphaFoldDB" id="A0A3Q0IX21"/>
<feature type="compositionally biased region" description="Polar residues" evidence="1">
    <location>
        <begin position="541"/>
        <end position="558"/>
    </location>
</feature>
<keyword evidence="2" id="KW-1185">Reference proteome</keyword>
<feature type="region of interest" description="Disordered" evidence="1">
    <location>
        <begin position="789"/>
        <end position="816"/>
    </location>
</feature>
<feature type="compositionally biased region" description="Acidic residues" evidence="1">
    <location>
        <begin position="117"/>
        <end position="148"/>
    </location>
</feature>
<proteinExistence type="predicted"/>
<feature type="compositionally biased region" description="Acidic residues" evidence="1">
    <location>
        <begin position="344"/>
        <end position="364"/>
    </location>
</feature>
<dbReference type="Proteomes" id="UP000079169">
    <property type="component" value="Unplaced"/>
</dbReference>
<organism evidence="2 3">
    <name type="scientific">Diaphorina citri</name>
    <name type="common">Asian citrus psyllid</name>
    <dbReference type="NCBI Taxonomy" id="121845"/>
    <lineage>
        <taxon>Eukaryota</taxon>
        <taxon>Metazoa</taxon>
        <taxon>Ecdysozoa</taxon>
        <taxon>Arthropoda</taxon>
        <taxon>Hexapoda</taxon>
        <taxon>Insecta</taxon>
        <taxon>Pterygota</taxon>
        <taxon>Neoptera</taxon>
        <taxon>Paraneoptera</taxon>
        <taxon>Hemiptera</taxon>
        <taxon>Sternorrhyncha</taxon>
        <taxon>Psylloidea</taxon>
        <taxon>Psyllidae</taxon>
        <taxon>Diaphorininae</taxon>
        <taxon>Diaphorina</taxon>
    </lineage>
</organism>
<feature type="region of interest" description="Disordered" evidence="1">
    <location>
        <begin position="340"/>
        <end position="397"/>
    </location>
</feature>
<feature type="region of interest" description="Disordered" evidence="1">
    <location>
        <begin position="1"/>
        <end position="240"/>
    </location>
</feature>
<dbReference type="GeneID" id="113468219"/>
<feature type="compositionally biased region" description="Polar residues" evidence="1">
    <location>
        <begin position="475"/>
        <end position="486"/>
    </location>
</feature>
<protein>
    <submittedName>
        <fullName evidence="3">Uncharacterized protein LOC113468219 isoform X1</fullName>
    </submittedName>
</protein>
<feature type="compositionally biased region" description="Polar residues" evidence="1">
    <location>
        <begin position="7"/>
        <end position="19"/>
    </location>
</feature>
<feature type="compositionally biased region" description="Basic and acidic residues" evidence="1">
    <location>
        <begin position="166"/>
        <end position="185"/>
    </location>
</feature>
<feature type="region of interest" description="Disordered" evidence="1">
    <location>
        <begin position="422"/>
        <end position="568"/>
    </location>
</feature>
<feature type="compositionally biased region" description="Basic and acidic residues" evidence="1">
    <location>
        <begin position="217"/>
        <end position="234"/>
    </location>
</feature>
<dbReference type="KEGG" id="dci:113468219"/>
<feature type="compositionally biased region" description="Acidic residues" evidence="1">
    <location>
        <begin position="939"/>
        <end position="965"/>
    </location>
</feature>
<gene>
    <name evidence="3" type="primary">LOC113468219</name>
</gene>
<feature type="compositionally biased region" description="Polar residues" evidence="1">
    <location>
        <begin position="909"/>
        <end position="922"/>
    </location>
</feature>
<dbReference type="STRING" id="121845.A0A3Q0IX21"/>
<feature type="compositionally biased region" description="Basic and acidic residues" evidence="1">
    <location>
        <begin position="81"/>
        <end position="106"/>
    </location>
</feature>
<feature type="region of interest" description="Disordered" evidence="1">
    <location>
        <begin position="847"/>
        <end position="971"/>
    </location>
</feature>
<feature type="compositionally biased region" description="Basic and acidic residues" evidence="1">
    <location>
        <begin position="446"/>
        <end position="474"/>
    </location>
</feature>
<evidence type="ECO:0000313" key="2">
    <source>
        <dbReference type="Proteomes" id="UP000079169"/>
    </source>
</evidence>
<accession>A0A3Q0IX21</accession>
<name>A0A3Q0IX21_DIACI</name>
<feature type="compositionally biased region" description="Low complexity" evidence="1">
    <location>
        <begin position="46"/>
        <end position="59"/>
    </location>
</feature>
<feature type="compositionally biased region" description="Basic and acidic residues" evidence="1">
    <location>
        <begin position="510"/>
        <end position="520"/>
    </location>
</feature>
<reference evidence="3" key="1">
    <citation type="submission" date="2025-08" db="UniProtKB">
        <authorList>
            <consortium name="RefSeq"/>
        </authorList>
    </citation>
    <scope>IDENTIFICATION</scope>
</reference>
<feature type="compositionally biased region" description="Basic residues" evidence="1">
    <location>
        <begin position="435"/>
        <end position="445"/>
    </location>
</feature>
<evidence type="ECO:0000256" key="1">
    <source>
        <dbReference type="SAM" id="MobiDB-lite"/>
    </source>
</evidence>